<protein>
    <submittedName>
        <fullName evidence="1">Uncharacterized protein</fullName>
    </submittedName>
</protein>
<proteinExistence type="predicted"/>
<evidence type="ECO:0000313" key="2">
    <source>
        <dbReference type="Proteomes" id="UP000319829"/>
    </source>
</evidence>
<sequence length="159" mass="17648">MRREVAATLFHPTLLHGYAWEQTDQWIGTYGDLNQQIAWIFLTPDLRPGSEFTLQLVPDLANDVFLHARVLRWKSVETEAGTFNRALDVVYLVDFGVSEVTDVDGNTLGYTRSTLFGTIDYAVGVGPVASYERLRITVDPLNQGNSDLTASLTGTVARP</sequence>
<accession>A0A538SUP8</accession>
<dbReference type="EMBL" id="VBOU01000042">
    <property type="protein sequence ID" value="TMQ55109.1"/>
    <property type="molecule type" value="Genomic_DNA"/>
</dbReference>
<gene>
    <name evidence="1" type="ORF">E6K74_04035</name>
</gene>
<name>A0A538SUP8_UNCEI</name>
<evidence type="ECO:0000313" key="1">
    <source>
        <dbReference type="EMBL" id="TMQ55109.1"/>
    </source>
</evidence>
<reference evidence="1 2" key="1">
    <citation type="journal article" date="2019" name="Nat. Microbiol.">
        <title>Mediterranean grassland soil C-N compound turnover is dependent on rainfall and depth, and is mediated by genomically divergent microorganisms.</title>
        <authorList>
            <person name="Diamond S."/>
            <person name="Andeer P.F."/>
            <person name="Li Z."/>
            <person name="Crits-Christoph A."/>
            <person name="Burstein D."/>
            <person name="Anantharaman K."/>
            <person name="Lane K.R."/>
            <person name="Thomas B.C."/>
            <person name="Pan C."/>
            <person name="Northen T.R."/>
            <person name="Banfield J.F."/>
        </authorList>
    </citation>
    <scope>NUCLEOTIDE SEQUENCE [LARGE SCALE GENOMIC DNA]</scope>
    <source>
        <strain evidence="1">WS_4</strain>
    </source>
</reference>
<comment type="caution">
    <text evidence="1">The sequence shown here is derived from an EMBL/GenBank/DDBJ whole genome shotgun (WGS) entry which is preliminary data.</text>
</comment>
<organism evidence="1 2">
    <name type="scientific">Eiseniibacteriota bacterium</name>
    <dbReference type="NCBI Taxonomy" id="2212470"/>
    <lineage>
        <taxon>Bacteria</taxon>
        <taxon>Candidatus Eiseniibacteriota</taxon>
    </lineage>
</organism>
<dbReference type="AlphaFoldDB" id="A0A538SUP8"/>
<dbReference type="Proteomes" id="UP000319829">
    <property type="component" value="Unassembled WGS sequence"/>
</dbReference>